<evidence type="ECO:0000256" key="2">
    <source>
        <dbReference type="HAMAP-Rule" id="MF_00489"/>
    </source>
</evidence>
<dbReference type="OrthoDB" id="9798918at2"/>
<dbReference type="EMBL" id="SIJB01000024">
    <property type="protein sequence ID" value="NBI29381.1"/>
    <property type="molecule type" value="Genomic_DNA"/>
</dbReference>
<evidence type="ECO:0000313" key="3">
    <source>
        <dbReference type="EMBL" id="NBI29381.1"/>
    </source>
</evidence>
<dbReference type="PANTHER" id="PTHR35146:SF1">
    <property type="entry name" value="UPF0178 PROTEIN YAII"/>
    <property type="match status" value="1"/>
</dbReference>
<keyword evidence="4" id="KW-1185">Reference proteome</keyword>
<sequence length="151" mass="17049">MNNICIYVDADACPVKNEIIKLGKLFGIKIVMVASFDHSLKSEEGVENIQVDRSDQSADLYISNHISANDILITHDFGLASICLGKGVKVVSPRGKFYSIQSIDFLLENRHESAKKRRNGQYGKGPKPFTREDRNIFLQTMTKFLKDLQEI</sequence>
<gene>
    <name evidence="3" type="ORF">ERL59_10450</name>
</gene>
<dbReference type="HAMAP" id="MF_00489">
    <property type="entry name" value="UPF0178"/>
    <property type="match status" value="1"/>
</dbReference>
<organism evidence="3 4">
    <name type="scientific">Chengkuizengella marina</name>
    <dbReference type="NCBI Taxonomy" id="2507566"/>
    <lineage>
        <taxon>Bacteria</taxon>
        <taxon>Bacillati</taxon>
        <taxon>Bacillota</taxon>
        <taxon>Bacilli</taxon>
        <taxon>Bacillales</taxon>
        <taxon>Paenibacillaceae</taxon>
        <taxon>Chengkuizengella</taxon>
    </lineage>
</organism>
<comment type="caution">
    <text evidence="3">The sequence shown here is derived from an EMBL/GenBank/DDBJ whole genome shotgun (WGS) entry which is preliminary data.</text>
</comment>
<dbReference type="InterPro" id="IPR003791">
    <property type="entry name" value="UPF0178"/>
</dbReference>
<evidence type="ECO:0000256" key="1">
    <source>
        <dbReference type="ARBA" id="ARBA00008522"/>
    </source>
</evidence>
<dbReference type="RefSeq" id="WP_160646271.1">
    <property type="nucleotide sequence ID" value="NZ_SIJB01000024.1"/>
</dbReference>
<dbReference type="AlphaFoldDB" id="A0A6N9Q3M9"/>
<dbReference type="Pfam" id="PF02639">
    <property type="entry name" value="DUF188"/>
    <property type="match status" value="1"/>
</dbReference>
<dbReference type="Proteomes" id="UP000448943">
    <property type="component" value="Unassembled WGS sequence"/>
</dbReference>
<accession>A0A6N9Q3M9</accession>
<proteinExistence type="inferred from homology"/>
<dbReference type="NCBIfam" id="NF001095">
    <property type="entry name" value="PRK00124.1"/>
    <property type="match status" value="1"/>
</dbReference>
<evidence type="ECO:0000313" key="4">
    <source>
        <dbReference type="Proteomes" id="UP000448943"/>
    </source>
</evidence>
<comment type="similarity">
    <text evidence="1 2">Belongs to the UPF0178 family.</text>
</comment>
<protein>
    <recommendedName>
        <fullName evidence="2">UPF0178 protein ERL59_10450</fullName>
    </recommendedName>
</protein>
<reference evidence="3 4" key="1">
    <citation type="submission" date="2019-01" db="EMBL/GenBank/DDBJ databases">
        <title>Chengkuizengella sp. nov., isolated from deep-sea sediment of East Pacific Ocean.</title>
        <authorList>
            <person name="Yang J."/>
            <person name="Lai Q."/>
            <person name="Shao Z."/>
        </authorList>
    </citation>
    <scope>NUCLEOTIDE SEQUENCE [LARGE SCALE GENOMIC DNA]</scope>
    <source>
        <strain evidence="3 4">YPA3-1-1</strain>
    </source>
</reference>
<dbReference type="PANTHER" id="PTHR35146">
    <property type="entry name" value="UPF0178 PROTEIN YAII"/>
    <property type="match status" value="1"/>
</dbReference>
<name>A0A6N9Q3M9_9BACL</name>